<dbReference type="Proteomes" id="UP001595075">
    <property type="component" value="Unassembled WGS sequence"/>
</dbReference>
<evidence type="ECO:0000313" key="2">
    <source>
        <dbReference type="EMBL" id="KAL2064306.1"/>
    </source>
</evidence>
<feature type="non-terminal residue" evidence="2">
    <location>
        <position position="81"/>
    </location>
</feature>
<accession>A0ABR4C4N6</accession>
<evidence type="ECO:0000313" key="3">
    <source>
        <dbReference type="Proteomes" id="UP001595075"/>
    </source>
</evidence>
<name>A0ABR4C4N6_9HELO</name>
<proteinExistence type="predicted"/>
<sequence>MACIYTSKRALARFCKKRPALFMPKVYSGKSSSRPRTFTGKGQSEANNTSLAVPAGAFPASQWGLQILGNTPQRHPALAFA</sequence>
<keyword evidence="3" id="KW-1185">Reference proteome</keyword>
<feature type="region of interest" description="Disordered" evidence="1">
    <location>
        <begin position="26"/>
        <end position="47"/>
    </location>
</feature>
<dbReference type="EMBL" id="JAZHXI010000014">
    <property type="protein sequence ID" value="KAL2064306.1"/>
    <property type="molecule type" value="Genomic_DNA"/>
</dbReference>
<reference evidence="2 3" key="1">
    <citation type="journal article" date="2024" name="Commun. Biol.">
        <title>Comparative genomic analysis of thermophilic fungi reveals convergent evolutionary adaptations and gene losses.</title>
        <authorList>
            <person name="Steindorff A.S."/>
            <person name="Aguilar-Pontes M.V."/>
            <person name="Robinson A.J."/>
            <person name="Andreopoulos B."/>
            <person name="LaButti K."/>
            <person name="Kuo A."/>
            <person name="Mondo S."/>
            <person name="Riley R."/>
            <person name="Otillar R."/>
            <person name="Haridas S."/>
            <person name="Lipzen A."/>
            <person name="Grimwood J."/>
            <person name="Schmutz J."/>
            <person name="Clum A."/>
            <person name="Reid I.D."/>
            <person name="Moisan M.C."/>
            <person name="Butler G."/>
            <person name="Nguyen T.T.M."/>
            <person name="Dewar K."/>
            <person name="Conant G."/>
            <person name="Drula E."/>
            <person name="Henrissat B."/>
            <person name="Hansel C."/>
            <person name="Singer S."/>
            <person name="Hutchinson M.I."/>
            <person name="de Vries R.P."/>
            <person name="Natvig D.O."/>
            <person name="Powell A.J."/>
            <person name="Tsang A."/>
            <person name="Grigoriev I.V."/>
        </authorList>
    </citation>
    <scope>NUCLEOTIDE SEQUENCE [LARGE SCALE GENOMIC DNA]</scope>
    <source>
        <strain evidence="2 3">CBS 494.80</strain>
    </source>
</reference>
<gene>
    <name evidence="2" type="ORF">VTL71DRAFT_4800</name>
</gene>
<comment type="caution">
    <text evidence="2">The sequence shown here is derived from an EMBL/GenBank/DDBJ whole genome shotgun (WGS) entry which is preliminary data.</text>
</comment>
<evidence type="ECO:0000256" key="1">
    <source>
        <dbReference type="SAM" id="MobiDB-lite"/>
    </source>
</evidence>
<feature type="compositionally biased region" description="Polar residues" evidence="1">
    <location>
        <begin position="29"/>
        <end position="47"/>
    </location>
</feature>
<protein>
    <submittedName>
        <fullName evidence="2">Uncharacterized protein</fullName>
    </submittedName>
</protein>
<organism evidence="2 3">
    <name type="scientific">Oculimacula yallundae</name>
    <dbReference type="NCBI Taxonomy" id="86028"/>
    <lineage>
        <taxon>Eukaryota</taxon>
        <taxon>Fungi</taxon>
        <taxon>Dikarya</taxon>
        <taxon>Ascomycota</taxon>
        <taxon>Pezizomycotina</taxon>
        <taxon>Leotiomycetes</taxon>
        <taxon>Helotiales</taxon>
        <taxon>Ploettnerulaceae</taxon>
        <taxon>Oculimacula</taxon>
    </lineage>
</organism>